<dbReference type="InterPro" id="IPR018253">
    <property type="entry name" value="DnaJ_domain_CS"/>
</dbReference>
<dbReference type="Gene3D" id="1.10.287.110">
    <property type="entry name" value="DnaJ domain"/>
    <property type="match status" value="1"/>
</dbReference>
<organism evidence="3 4">
    <name type="scientific">Lactuca virosa</name>
    <dbReference type="NCBI Taxonomy" id="75947"/>
    <lineage>
        <taxon>Eukaryota</taxon>
        <taxon>Viridiplantae</taxon>
        <taxon>Streptophyta</taxon>
        <taxon>Embryophyta</taxon>
        <taxon>Tracheophyta</taxon>
        <taxon>Spermatophyta</taxon>
        <taxon>Magnoliopsida</taxon>
        <taxon>eudicotyledons</taxon>
        <taxon>Gunneridae</taxon>
        <taxon>Pentapetalae</taxon>
        <taxon>asterids</taxon>
        <taxon>campanulids</taxon>
        <taxon>Asterales</taxon>
        <taxon>Asteraceae</taxon>
        <taxon>Cichorioideae</taxon>
        <taxon>Cichorieae</taxon>
        <taxon>Lactucinae</taxon>
        <taxon>Lactuca</taxon>
    </lineage>
</organism>
<dbReference type="InterPro" id="IPR024593">
    <property type="entry name" value="DUF3444"/>
</dbReference>
<evidence type="ECO:0000313" key="4">
    <source>
        <dbReference type="Proteomes" id="UP001157418"/>
    </source>
</evidence>
<feature type="compositionally biased region" description="Basic and acidic residues" evidence="1">
    <location>
        <begin position="655"/>
        <end position="669"/>
    </location>
</feature>
<sequence>MECNKDEAIRAKTIAEKKLSDKDFPGAKKFILKAQNLYPSLDGISQMLTTLDVYIASENKISGEVDWYGILGANPNDDEETIRKHYRKLALLLHPDKNKSVGADGAFKLLSEAWSLLSDKAKRSSYNQRRSMRAFQQKVSVQVPPPSAPGANGAHTKQPPSKPNNRTTTTATRPPAPPPPSRPPPPPPPLRTDTFWTICHRCKMHYEYLKLYLNHTLLCPNCHEPFLAKEMPPPVNLPKPSSSSAHHHQNPTNHVKTTKVQGGPFTKPNVPADPSVATKAASVIQQVVADRLKREREEFYANWPSKKRKADDDSQGSGVKIPFQMSTTGVKMTGFETANLNNRLNRTRELTPLESRNMLMKKAQTEIKKKLIQWESEEKSKENLNKNNPSSQNQNQNSKQVYEQENGEEEEEEEEEEELAMNVPDPDFHDFDLERTENSFEDNQVWAAYDDDDGMPRFYALIHKVLSRKPLKMKISWLNSKTTAEFGSLEWLGSGFRKVCGEFRIGRHELYKTLNSFSQKVEWTKSQRGSVLILPRKNQVWALYRNWSPDWDENVPDDVIHKYDMVEVLEDYNEEKGVPVSRLLKHAGFRTVFHPVTDESEVTVIPKEEMFRFSHQVPKYVLNGTEGQNCPKGCLELDPAATPSDLIQEDTIENDGVKGKIGNGEEKKI</sequence>
<comment type="caution">
    <text evidence="3">The sequence shown here is derived from an EMBL/GenBank/DDBJ whole genome shotgun (WGS) entry which is preliminary data.</text>
</comment>
<evidence type="ECO:0000256" key="1">
    <source>
        <dbReference type="SAM" id="MobiDB-lite"/>
    </source>
</evidence>
<dbReference type="Pfam" id="PF11926">
    <property type="entry name" value="DUF3444"/>
    <property type="match status" value="1"/>
</dbReference>
<dbReference type="InterPro" id="IPR001623">
    <property type="entry name" value="DnaJ_domain"/>
</dbReference>
<gene>
    <name evidence="3" type="ORF">LVIROSA_LOCUS17015</name>
</gene>
<dbReference type="CDD" id="cd06257">
    <property type="entry name" value="DnaJ"/>
    <property type="match status" value="1"/>
</dbReference>
<name>A0AAU9MZV7_9ASTR</name>
<dbReference type="PROSITE" id="PS50076">
    <property type="entry name" value="DNAJ_2"/>
    <property type="match status" value="1"/>
</dbReference>
<dbReference type="PANTHER" id="PTHR44137:SF32">
    <property type="entry name" value="DNAJ HEAT SHOCK AMINO-TERMINAL DOMAIN PROTEIN"/>
    <property type="match status" value="1"/>
</dbReference>
<dbReference type="SUPFAM" id="SSF46565">
    <property type="entry name" value="Chaperone J-domain"/>
    <property type="match status" value="1"/>
</dbReference>
<dbReference type="PRINTS" id="PR00625">
    <property type="entry name" value="JDOMAIN"/>
</dbReference>
<dbReference type="SMART" id="SM00271">
    <property type="entry name" value="DnaJ"/>
    <property type="match status" value="1"/>
</dbReference>
<feature type="domain" description="J" evidence="2">
    <location>
        <begin position="66"/>
        <end position="130"/>
    </location>
</feature>
<dbReference type="InterPro" id="IPR036869">
    <property type="entry name" value="J_dom_sf"/>
</dbReference>
<dbReference type="Pfam" id="PF23551">
    <property type="entry name" value="Zn_ribbon_20"/>
    <property type="match status" value="1"/>
</dbReference>
<dbReference type="SUPFAM" id="SSF101447">
    <property type="entry name" value="Formin homology 2 domain (FH2 domain)"/>
    <property type="match status" value="1"/>
</dbReference>
<dbReference type="InterPro" id="IPR056988">
    <property type="entry name" value="Zn_ribbon_pln"/>
</dbReference>
<keyword evidence="4" id="KW-1185">Reference proteome</keyword>
<evidence type="ECO:0000313" key="3">
    <source>
        <dbReference type="EMBL" id="CAH1430218.1"/>
    </source>
</evidence>
<dbReference type="PANTHER" id="PTHR44137">
    <property type="entry name" value="BNAC03G44070D PROTEIN"/>
    <property type="match status" value="1"/>
</dbReference>
<reference evidence="3 4" key="1">
    <citation type="submission" date="2022-01" db="EMBL/GenBank/DDBJ databases">
        <authorList>
            <person name="Xiong W."/>
            <person name="Schranz E."/>
        </authorList>
    </citation>
    <scope>NUCLEOTIDE SEQUENCE [LARGE SCALE GENOMIC DNA]</scope>
</reference>
<feature type="compositionally biased region" description="Acidic residues" evidence="1">
    <location>
        <begin position="405"/>
        <end position="419"/>
    </location>
</feature>
<feature type="compositionally biased region" description="Low complexity" evidence="1">
    <location>
        <begin position="163"/>
        <end position="173"/>
    </location>
</feature>
<proteinExistence type="predicted"/>
<feature type="region of interest" description="Disordered" evidence="1">
    <location>
        <begin position="650"/>
        <end position="669"/>
    </location>
</feature>
<feature type="compositionally biased region" description="Polar residues" evidence="1">
    <location>
        <begin position="239"/>
        <end position="260"/>
    </location>
</feature>
<dbReference type="Proteomes" id="UP001157418">
    <property type="component" value="Unassembled WGS sequence"/>
</dbReference>
<feature type="compositionally biased region" description="Low complexity" evidence="1">
    <location>
        <begin position="385"/>
        <end position="400"/>
    </location>
</feature>
<feature type="region of interest" description="Disordered" evidence="1">
    <location>
        <begin position="378"/>
        <end position="432"/>
    </location>
</feature>
<dbReference type="PROSITE" id="PS00636">
    <property type="entry name" value="DNAJ_1"/>
    <property type="match status" value="1"/>
</dbReference>
<feature type="compositionally biased region" description="Pro residues" evidence="1">
    <location>
        <begin position="174"/>
        <end position="189"/>
    </location>
</feature>
<feature type="region of interest" description="Disordered" evidence="1">
    <location>
        <begin position="233"/>
        <end position="270"/>
    </location>
</feature>
<evidence type="ECO:0000259" key="2">
    <source>
        <dbReference type="PROSITE" id="PS50076"/>
    </source>
</evidence>
<dbReference type="AlphaFoldDB" id="A0AAU9MZV7"/>
<accession>A0AAU9MZV7</accession>
<feature type="region of interest" description="Disordered" evidence="1">
    <location>
        <begin position="136"/>
        <end position="189"/>
    </location>
</feature>
<dbReference type="Pfam" id="PF00226">
    <property type="entry name" value="DnaJ"/>
    <property type="match status" value="1"/>
</dbReference>
<dbReference type="EMBL" id="CAKMRJ010003334">
    <property type="protein sequence ID" value="CAH1430218.1"/>
    <property type="molecule type" value="Genomic_DNA"/>
</dbReference>
<protein>
    <recommendedName>
        <fullName evidence="2">J domain-containing protein</fullName>
    </recommendedName>
</protein>